<accession>A0AAV5U4X9</accession>
<organism evidence="2 3">
    <name type="scientific">Pristionchus entomophagus</name>
    <dbReference type="NCBI Taxonomy" id="358040"/>
    <lineage>
        <taxon>Eukaryota</taxon>
        <taxon>Metazoa</taxon>
        <taxon>Ecdysozoa</taxon>
        <taxon>Nematoda</taxon>
        <taxon>Chromadorea</taxon>
        <taxon>Rhabditida</taxon>
        <taxon>Rhabditina</taxon>
        <taxon>Diplogasteromorpha</taxon>
        <taxon>Diplogasteroidea</taxon>
        <taxon>Neodiplogasteridae</taxon>
        <taxon>Pristionchus</taxon>
    </lineage>
</organism>
<proteinExistence type="predicted"/>
<protein>
    <submittedName>
        <fullName evidence="2">Uncharacterized protein</fullName>
    </submittedName>
</protein>
<evidence type="ECO:0000313" key="2">
    <source>
        <dbReference type="EMBL" id="GMT01936.1"/>
    </source>
</evidence>
<feature type="compositionally biased region" description="Basic residues" evidence="1">
    <location>
        <begin position="43"/>
        <end position="53"/>
    </location>
</feature>
<evidence type="ECO:0000313" key="3">
    <source>
        <dbReference type="Proteomes" id="UP001432027"/>
    </source>
</evidence>
<dbReference type="AlphaFoldDB" id="A0AAV5U4X9"/>
<evidence type="ECO:0000256" key="1">
    <source>
        <dbReference type="SAM" id="MobiDB-lite"/>
    </source>
</evidence>
<gene>
    <name evidence="2" type="ORF">PENTCL1PPCAC_24110</name>
</gene>
<sequence>MELRSQQRVKFERIKEASEGSQISRLSRHPNPAVSQPPSPRRSGARPRHRPLRSRTAPPSLPSRRCRHPNQRAPPCARPSHPLPHASSRPPRSRHCPCEGLSPSLVPPSSTARFPRHSRPHASSRQMRAPPPPRSYPRHSSAPLPRPPSLLPSVPSLSSLSPPLFPPLPSSQSLPPPLLYSPILPPHRFSLGPRPPFRSWTCVPFSSRSSLCVAPLPLPLLPLFLLLPTSERVCRMERVPLLLTLNQKSAFLTNTCLPASSNPCSAVTASSAFWSSSYLANAKPYGLPDSSRGYRSVYSVLVLLFSGSALSMKARSWGMVTLREILYRLMRPEMTSGERSSVWSGNGMERAGLELSLLLACSPNPSPCCIRSACPVEAGVASGAVFSTWYARSPQ</sequence>
<dbReference type="Proteomes" id="UP001432027">
    <property type="component" value="Unassembled WGS sequence"/>
</dbReference>
<reference evidence="2" key="1">
    <citation type="submission" date="2023-10" db="EMBL/GenBank/DDBJ databases">
        <title>Genome assembly of Pristionchus species.</title>
        <authorList>
            <person name="Yoshida K."/>
            <person name="Sommer R.J."/>
        </authorList>
    </citation>
    <scope>NUCLEOTIDE SEQUENCE</scope>
    <source>
        <strain evidence="2">RS0144</strain>
    </source>
</reference>
<name>A0AAV5U4X9_9BILA</name>
<keyword evidence="3" id="KW-1185">Reference proteome</keyword>
<dbReference type="EMBL" id="BTSX01000005">
    <property type="protein sequence ID" value="GMT01936.1"/>
    <property type="molecule type" value="Genomic_DNA"/>
</dbReference>
<feature type="compositionally biased region" description="Basic and acidic residues" evidence="1">
    <location>
        <begin position="1"/>
        <end position="18"/>
    </location>
</feature>
<comment type="caution">
    <text evidence="2">The sequence shown here is derived from an EMBL/GenBank/DDBJ whole genome shotgun (WGS) entry which is preliminary data.</text>
</comment>
<feature type="region of interest" description="Disordered" evidence="1">
    <location>
        <begin position="1"/>
        <end position="150"/>
    </location>
</feature>